<evidence type="ECO:0000256" key="5">
    <source>
        <dbReference type="ARBA" id="ARBA00023163"/>
    </source>
</evidence>
<dbReference type="GO" id="GO:0006353">
    <property type="term" value="P:DNA-templated transcription termination"/>
    <property type="evidence" value="ECO:0007669"/>
    <property type="project" value="InterPro"/>
</dbReference>
<evidence type="ECO:0000256" key="1">
    <source>
        <dbReference type="ARBA" id="ARBA00005952"/>
    </source>
</evidence>
<comment type="similarity">
    <text evidence="1">Belongs to the NusB family.</text>
</comment>
<keyword evidence="2" id="KW-0889">Transcription antitermination</keyword>
<dbReference type="SUPFAM" id="SSF48013">
    <property type="entry name" value="NusB-like"/>
    <property type="match status" value="1"/>
</dbReference>
<dbReference type="InterPro" id="IPR035926">
    <property type="entry name" value="NusB-like_sf"/>
</dbReference>
<name>A0A239ARW0_9FLAO</name>
<dbReference type="GO" id="GO:0005829">
    <property type="term" value="C:cytosol"/>
    <property type="evidence" value="ECO:0007669"/>
    <property type="project" value="TreeGrafter"/>
</dbReference>
<keyword evidence="3" id="KW-0694">RNA-binding</keyword>
<dbReference type="Proteomes" id="UP000198379">
    <property type="component" value="Unassembled WGS sequence"/>
</dbReference>
<evidence type="ECO:0000259" key="6">
    <source>
        <dbReference type="Pfam" id="PF01029"/>
    </source>
</evidence>
<dbReference type="InterPro" id="IPR011605">
    <property type="entry name" value="NusB_fam"/>
</dbReference>
<keyword evidence="8" id="KW-1185">Reference proteome</keyword>
<dbReference type="OrthoDB" id="9787568at2"/>
<keyword evidence="4" id="KW-0805">Transcription regulation</keyword>
<proteinExistence type="inferred from homology"/>
<accession>A0A239ARW0</accession>
<dbReference type="Gene3D" id="1.10.940.10">
    <property type="entry name" value="NusB-like"/>
    <property type="match status" value="1"/>
</dbReference>
<evidence type="ECO:0000256" key="4">
    <source>
        <dbReference type="ARBA" id="ARBA00023015"/>
    </source>
</evidence>
<dbReference type="PANTHER" id="PTHR11078">
    <property type="entry name" value="N UTILIZATION SUBSTANCE PROTEIN B-RELATED"/>
    <property type="match status" value="1"/>
</dbReference>
<evidence type="ECO:0000256" key="3">
    <source>
        <dbReference type="ARBA" id="ARBA00022884"/>
    </source>
</evidence>
<dbReference type="Pfam" id="PF01029">
    <property type="entry name" value="NusB"/>
    <property type="match status" value="1"/>
</dbReference>
<dbReference type="EMBL" id="FZNY01000005">
    <property type="protein sequence ID" value="SNR98357.1"/>
    <property type="molecule type" value="Genomic_DNA"/>
</dbReference>
<dbReference type="GO" id="GO:0003723">
    <property type="term" value="F:RNA binding"/>
    <property type="evidence" value="ECO:0007669"/>
    <property type="project" value="UniProtKB-KW"/>
</dbReference>
<sequence>MLNRRHIRVKVMQTIYAMGCKENNNLQVEGKFVNESIAQVYNLYLLMLDMMVEVHAFAKAHSEKLSKKILATEEEKNPNQKFITNEVLVKLSENALLQDELDKRKLKNWRMDDEYVAVIFNELIASDLYEKYMNDPTTDFKSAKDFIIQWYTELIAPNDKLYDYIEDSRLTWLDDLPIVNMTVLKRLQKVKPNSPESLFLPSLFKNEDDKRFSIELLEQTFGNNAFLSAEIEKNTPNWDKERIADVDFVLIKMALCEFLKFPSIPVKATINEYLEIAKEYSTPKSSIFINGILDKLVKEYEKTNKFKKEGRGLK</sequence>
<reference evidence="7 8" key="1">
    <citation type="submission" date="2017-06" db="EMBL/GenBank/DDBJ databases">
        <authorList>
            <person name="Kim H.J."/>
            <person name="Triplett B.A."/>
        </authorList>
    </citation>
    <scope>NUCLEOTIDE SEQUENCE [LARGE SCALE GENOMIC DNA]</scope>
    <source>
        <strain evidence="7 8">DSM 25597</strain>
    </source>
</reference>
<evidence type="ECO:0000256" key="2">
    <source>
        <dbReference type="ARBA" id="ARBA00022814"/>
    </source>
</evidence>
<evidence type="ECO:0000313" key="7">
    <source>
        <dbReference type="EMBL" id="SNR98357.1"/>
    </source>
</evidence>
<protein>
    <submittedName>
        <fullName evidence="7">NusB antitermination factor</fullName>
    </submittedName>
</protein>
<gene>
    <name evidence="7" type="ORF">SAMN06265376_10596</name>
</gene>
<organism evidence="7 8">
    <name type="scientific">Dokdonia pacifica</name>
    <dbReference type="NCBI Taxonomy" id="1627892"/>
    <lineage>
        <taxon>Bacteria</taxon>
        <taxon>Pseudomonadati</taxon>
        <taxon>Bacteroidota</taxon>
        <taxon>Flavobacteriia</taxon>
        <taxon>Flavobacteriales</taxon>
        <taxon>Flavobacteriaceae</taxon>
        <taxon>Dokdonia</taxon>
    </lineage>
</organism>
<dbReference type="InterPro" id="IPR006027">
    <property type="entry name" value="NusB_RsmB_TIM44"/>
</dbReference>
<feature type="domain" description="NusB/RsmB/TIM44" evidence="6">
    <location>
        <begin position="206"/>
        <end position="298"/>
    </location>
</feature>
<keyword evidence="5" id="KW-0804">Transcription</keyword>
<dbReference type="GO" id="GO:0031564">
    <property type="term" value="P:transcription antitermination"/>
    <property type="evidence" value="ECO:0007669"/>
    <property type="project" value="UniProtKB-KW"/>
</dbReference>
<dbReference type="RefSeq" id="WP_089372354.1">
    <property type="nucleotide sequence ID" value="NZ_BMEP01000006.1"/>
</dbReference>
<evidence type="ECO:0000313" key="8">
    <source>
        <dbReference type="Proteomes" id="UP000198379"/>
    </source>
</evidence>
<dbReference type="PANTHER" id="PTHR11078:SF3">
    <property type="entry name" value="ANTITERMINATION NUSB DOMAIN-CONTAINING PROTEIN"/>
    <property type="match status" value="1"/>
</dbReference>
<dbReference type="AlphaFoldDB" id="A0A239ARW0"/>